<evidence type="ECO:0000256" key="1">
    <source>
        <dbReference type="SAM" id="Phobius"/>
    </source>
</evidence>
<evidence type="ECO:0000313" key="3">
    <source>
        <dbReference type="Proteomes" id="UP000318704"/>
    </source>
</evidence>
<keyword evidence="1" id="KW-0812">Transmembrane</keyword>
<feature type="transmembrane region" description="Helical" evidence="1">
    <location>
        <begin position="47"/>
        <end position="72"/>
    </location>
</feature>
<gene>
    <name evidence="2" type="ORF">V144x_43540</name>
</gene>
<name>A0A517W0R0_9PLAN</name>
<sequence length="142" mass="16734">MMSNVEQLDSKSVSTSLTPKTHFALLVMSFLTWGFFVLLGLPDYYQSWSFAAKIVICIAVTLLYIPLTPFILKLIDNKNFVKNSLWLAFYLTLPLFVYDYIFIVLIGGDNITFVFRYWYLSFFYFSFWIQFPLIARFMKSSE</sequence>
<feature type="transmembrane region" description="Helical" evidence="1">
    <location>
        <begin position="84"/>
        <end position="106"/>
    </location>
</feature>
<dbReference type="AlphaFoldDB" id="A0A517W0R0"/>
<protein>
    <submittedName>
        <fullName evidence="2">Uncharacterized protein</fullName>
    </submittedName>
</protein>
<proteinExistence type="predicted"/>
<keyword evidence="1" id="KW-0472">Membrane</keyword>
<feature type="transmembrane region" description="Helical" evidence="1">
    <location>
        <begin position="118"/>
        <end position="138"/>
    </location>
</feature>
<organism evidence="2 3">
    <name type="scientific">Gimesia aquarii</name>
    <dbReference type="NCBI Taxonomy" id="2527964"/>
    <lineage>
        <taxon>Bacteria</taxon>
        <taxon>Pseudomonadati</taxon>
        <taxon>Planctomycetota</taxon>
        <taxon>Planctomycetia</taxon>
        <taxon>Planctomycetales</taxon>
        <taxon>Planctomycetaceae</taxon>
        <taxon>Gimesia</taxon>
    </lineage>
</organism>
<dbReference type="EMBL" id="CP037920">
    <property type="protein sequence ID" value="QDT98845.1"/>
    <property type="molecule type" value="Genomic_DNA"/>
</dbReference>
<dbReference type="KEGG" id="gaw:V144x_43540"/>
<evidence type="ECO:0000313" key="2">
    <source>
        <dbReference type="EMBL" id="QDT98845.1"/>
    </source>
</evidence>
<reference evidence="2 3" key="1">
    <citation type="submission" date="2019-03" db="EMBL/GenBank/DDBJ databases">
        <title>Deep-cultivation of Planctomycetes and their phenomic and genomic characterization uncovers novel biology.</title>
        <authorList>
            <person name="Wiegand S."/>
            <person name="Jogler M."/>
            <person name="Boedeker C."/>
            <person name="Pinto D."/>
            <person name="Vollmers J."/>
            <person name="Rivas-Marin E."/>
            <person name="Kohn T."/>
            <person name="Peeters S.H."/>
            <person name="Heuer A."/>
            <person name="Rast P."/>
            <person name="Oberbeckmann S."/>
            <person name="Bunk B."/>
            <person name="Jeske O."/>
            <person name="Meyerdierks A."/>
            <person name="Storesund J.E."/>
            <person name="Kallscheuer N."/>
            <person name="Luecker S."/>
            <person name="Lage O.M."/>
            <person name="Pohl T."/>
            <person name="Merkel B.J."/>
            <person name="Hornburger P."/>
            <person name="Mueller R.-W."/>
            <person name="Bruemmer F."/>
            <person name="Labrenz M."/>
            <person name="Spormann A.M."/>
            <person name="Op den Camp H."/>
            <person name="Overmann J."/>
            <person name="Amann R."/>
            <person name="Jetten M.S.M."/>
            <person name="Mascher T."/>
            <person name="Medema M.H."/>
            <person name="Devos D.P."/>
            <person name="Kaster A.-K."/>
            <person name="Ovreas L."/>
            <person name="Rohde M."/>
            <person name="Galperin M.Y."/>
            <person name="Jogler C."/>
        </authorList>
    </citation>
    <scope>NUCLEOTIDE SEQUENCE [LARGE SCALE GENOMIC DNA]</scope>
    <source>
        <strain evidence="2 3">V144</strain>
    </source>
</reference>
<keyword evidence="1" id="KW-1133">Transmembrane helix</keyword>
<accession>A0A517W0R0</accession>
<dbReference type="Proteomes" id="UP000318704">
    <property type="component" value="Chromosome"/>
</dbReference>
<feature type="transmembrane region" description="Helical" evidence="1">
    <location>
        <begin position="21"/>
        <end position="41"/>
    </location>
</feature>
<dbReference type="RefSeq" id="WP_232102592.1">
    <property type="nucleotide sequence ID" value="NZ_CP037920.1"/>
</dbReference>